<dbReference type="GO" id="GO:0036503">
    <property type="term" value="P:ERAD pathway"/>
    <property type="evidence" value="ECO:0007669"/>
    <property type="project" value="InterPro"/>
</dbReference>
<feature type="compositionally biased region" description="Basic and acidic residues" evidence="1">
    <location>
        <begin position="225"/>
        <end position="243"/>
    </location>
</feature>
<feature type="domain" description="Ubiquitin-like" evidence="3">
    <location>
        <begin position="248"/>
        <end position="324"/>
    </location>
</feature>
<protein>
    <recommendedName>
        <fullName evidence="3">Ubiquitin-like domain-containing protein</fullName>
    </recommendedName>
</protein>
<feature type="transmembrane region" description="Helical" evidence="2">
    <location>
        <begin position="363"/>
        <end position="386"/>
    </location>
</feature>
<dbReference type="PROSITE" id="PS50053">
    <property type="entry name" value="UBIQUITIN_2"/>
    <property type="match status" value="1"/>
</dbReference>
<dbReference type="EMBL" id="JAODUP010000243">
    <property type="protein sequence ID" value="KAK2155289.1"/>
    <property type="molecule type" value="Genomic_DNA"/>
</dbReference>
<reference evidence="4" key="1">
    <citation type="journal article" date="2023" name="Mol. Biol. Evol.">
        <title>Third-Generation Sequencing Reveals the Adaptive Role of the Epigenome in Three Deep-Sea Polychaetes.</title>
        <authorList>
            <person name="Perez M."/>
            <person name="Aroh O."/>
            <person name="Sun Y."/>
            <person name="Lan Y."/>
            <person name="Juniper S.K."/>
            <person name="Young C.R."/>
            <person name="Angers B."/>
            <person name="Qian P.Y."/>
        </authorList>
    </citation>
    <scope>NUCLEOTIDE SEQUENCE</scope>
    <source>
        <strain evidence="4">P08H-3</strain>
    </source>
</reference>
<name>A0AAD9N5Q5_9ANNE</name>
<sequence length="398" mass="44874">MSYIEGVGDEVTILVTILLAAVLIYLAWLSTSVPERPLVRIVILDRARFQEFLQRFVQRNSPRTAQTDMVGERTVPPEQTITTENVAVEHRDNKSSAAINSETTAHLLPADLTEDNVSAGNCTETHQENITTADVKNVEVQMDIRTSGDETAEGEPAILQASEVTQTFLDSFLLSTRPDGTGESQMSSVSESQALPQTSTDDEARCSSSSSFDSQTETSEMASSDEQRRQSSEANRMDTEETLPDGHIRIRLKYLDERQRLVQARPEDTIGQFKRAHFSVELADNFSVRFIFRGQELREECSTLGAYHVEDNSVIHCLLSRISQSEQATTHTQPFNIDLGFLMFPLFGLILGLLWYWRIMYRSYFSAVSTLSLVGITFLFLAVLLASWRHEERLERED</sequence>
<feature type="region of interest" description="Disordered" evidence="1">
    <location>
        <begin position="174"/>
        <end position="243"/>
    </location>
</feature>
<dbReference type="AlphaFoldDB" id="A0AAD9N5Q5"/>
<feature type="transmembrane region" description="Helical" evidence="2">
    <location>
        <begin position="12"/>
        <end position="30"/>
    </location>
</feature>
<dbReference type="Gene3D" id="3.10.20.90">
    <property type="entry name" value="Phosphatidylinositol 3-kinase Catalytic Subunit, Chain A, domain 1"/>
    <property type="match status" value="1"/>
</dbReference>
<feature type="compositionally biased region" description="Low complexity" evidence="1">
    <location>
        <begin position="206"/>
        <end position="220"/>
    </location>
</feature>
<evidence type="ECO:0000256" key="1">
    <source>
        <dbReference type="SAM" id="MobiDB-lite"/>
    </source>
</evidence>
<evidence type="ECO:0000259" key="3">
    <source>
        <dbReference type="PROSITE" id="PS50053"/>
    </source>
</evidence>
<keyword evidence="2" id="KW-1133">Transmembrane helix</keyword>
<dbReference type="InterPro" id="IPR000626">
    <property type="entry name" value="Ubiquitin-like_dom"/>
</dbReference>
<accession>A0AAD9N5Q5</accession>
<dbReference type="PANTHER" id="PTHR14557">
    <property type="entry name" value="PROTEIN C7ORF21"/>
    <property type="match status" value="1"/>
</dbReference>
<dbReference type="CDD" id="cd17057">
    <property type="entry name" value="Ubl_TMUB1_like"/>
    <property type="match status" value="1"/>
</dbReference>
<keyword evidence="2" id="KW-0812">Transmembrane</keyword>
<dbReference type="SUPFAM" id="SSF54236">
    <property type="entry name" value="Ubiquitin-like"/>
    <property type="match status" value="1"/>
</dbReference>
<dbReference type="Pfam" id="PF00240">
    <property type="entry name" value="ubiquitin"/>
    <property type="match status" value="1"/>
</dbReference>
<feature type="compositionally biased region" description="Polar residues" evidence="1">
    <location>
        <begin position="182"/>
        <end position="198"/>
    </location>
</feature>
<gene>
    <name evidence="4" type="ORF">LSH36_243g00045</name>
</gene>
<comment type="caution">
    <text evidence="4">The sequence shown here is derived from an EMBL/GenBank/DDBJ whole genome shotgun (WGS) entry which is preliminary data.</text>
</comment>
<proteinExistence type="predicted"/>
<organism evidence="4 5">
    <name type="scientific">Paralvinella palmiformis</name>
    <dbReference type="NCBI Taxonomy" id="53620"/>
    <lineage>
        <taxon>Eukaryota</taxon>
        <taxon>Metazoa</taxon>
        <taxon>Spiralia</taxon>
        <taxon>Lophotrochozoa</taxon>
        <taxon>Annelida</taxon>
        <taxon>Polychaeta</taxon>
        <taxon>Sedentaria</taxon>
        <taxon>Canalipalpata</taxon>
        <taxon>Terebellida</taxon>
        <taxon>Terebelliformia</taxon>
        <taxon>Alvinellidae</taxon>
        <taxon>Paralvinella</taxon>
    </lineage>
</organism>
<keyword evidence="2" id="KW-0472">Membrane</keyword>
<feature type="transmembrane region" description="Helical" evidence="2">
    <location>
        <begin position="339"/>
        <end position="357"/>
    </location>
</feature>
<dbReference type="InterPro" id="IPR029071">
    <property type="entry name" value="Ubiquitin-like_domsf"/>
</dbReference>
<dbReference type="InterPro" id="IPR040352">
    <property type="entry name" value="TMUB1/2"/>
</dbReference>
<evidence type="ECO:0000313" key="5">
    <source>
        <dbReference type="Proteomes" id="UP001208570"/>
    </source>
</evidence>
<dbReference type="PANTHER" id="PTHR14557:SF5">
    <property type="entry name" value="UBIQUITIN-LIKE DOMAIN-CONTAINING PROTEIN"/>
    <property type="match status" value="1"/>
</dbReference>
<evidence type="ECO:0000313" key="4">
    <source>
        <dbReference type="EMBL" id="KAK2155289.1"/>
    </source>
</evidence>
<evidence type="ECO:0000256" key="2">
    <source>
        <dbReference type="SAM" id="Phobius"/>
    </source>
</evidence>
<keyword evidence="5" id="KW-1185">Reference proteome</keyword>
<dbReference type="SMART" id="SM00213">
    <property type="entry name" value="UBQ"/>
    <property type="match status" value="1"/>
</dbReference>
<dbReference type="Proteomes" id="UP001208570">
    <property type="component" value="Unassembled WGS sequence"/>
</dbReference>